<sequence length="287" mass="30517">MHVSRAPVRISHIAQIIEDAFGDLGALQAGHQGPLAEAVHEALAGLDAGTLRAAEKIDGEWQVNRWLINALMVAAHIGEYELVEGGPGGSYWWDKEPPKFRNWGEAEFRAAGFRALPHAVVRHSAFIGRNVVLMPCFVSWGARVDEGTMIDSWATVGSCAQIGRNVHVSAGATIGGVIEPAQVRPVIIEDECFIGARCSVVEGVIVGEGSVLAAGTALSGSTKIVDRTTGEIHQGEVPPYSVVVPGSLPSGPMPDGSPGPFLHCAVIIKRVDARTREKARVNDLFRV</sequence>
<dbReference type="PANTHER" id="PTHR43300">
    <property type="entry name" value="ACETYLTRANSFERASE"/>
    <property type="match status" value="1"/>
</dbReference>
<reference evidence="3 4" key="2">
    <citation type="submission" date="2019-09" db="EMBL/GenBank/DDBJ databases">
        <authorList>
            <person name="Jin C."/>
        </authorList>
    </citation>
    <scope>NUCLEOTIDE SEQUENCE [LARGE SCALE GENOMIC DNA]</scope>
    <source>
        <strain evidence="3 4">BN140002</strain>
    </source>
</reference>
<dbReference type="InterPro" id="IPR037133">
    <property type="entry name" value="THP_succinylTrfase_N_sf"/>
</dbReference>
<comment type="similarity">
    <text evidence="1">Belongs to the transferase hexapeptide repeat family.</text>
</comment>
<dbReference type="PANTHER" id="PTHR43300:SF10">
    <property type="entry name" value="2,3,4,5-TETRAHYDROPYRIDINE-2,6-DICARBOXYLATE N-ACETYLTRANSFERASE"/>
    <property type="match status" value="1"/>
</dbReference>
<dbReference type="Pfam" id="PF14602">
    <property type="entry name" value="Hexapep_2"/>
    <property type="match status" value="1"/>
</dbReference>
<proteinExistence type="inferred from homology"/>
<evidence type="ECO:0000313" key="3">
    <source>
        <dbReference type="EMBL" id="KAA2234613.1"/>
    </source>
</evidence>
<dbReference type="Proteomes" id="UP000323142">
    <property type="component" value="Unassembled WGS sequence"/>
</dbReference>
<name>A0A5B2V514_9HYPH</name>
<reference evidence="3 4" key="1">
    <citation type="submission" date="2019-09" db="EMBL/GenBank/DDBJ databases">
        <title>Salinarimonas rosea gen. nov., sp. nov., a new member of the a-2 subgroup of the Proteobacteria.</title>
        <authorList>
            <person name="Liu J."/>
        </authorList>
    </citation>
    <scope>NUCLEOTIDE SEQUENCE [LARGE SCALE GENOMIC DNA]</scope>
    <source>
        <strain evidence="3 4">BN140002</strain>
    </source>
</reference>
<dbReference type="SUPFAM" id="SSF51161">
    <property type="entry name" value="Trimeric LpxA-like enzymes"/>
    <property type="match status" value="1"/>
</dbReference>
<dbReference type="InterPro" id="IPR023180">
    <property type="entry name" value="THP_succinylTrfase_dom1"/>
</dbReference>
<dbReference type="Gene3D" id="2.160.10.10">
    <property type="entry name" value="Hexapeptide repeat proteins"/>
    <property type="match status" value="1"/>
</dbReference>
<dbReference type="InterPro" id="IPR050179">
    <property type="entry name" value="Trans_hexapeptide_repeat"/>
</dbReference>
<dbReference type="Pfam" id="PF14805">
    <property type="entry name" value="THDPS_N_2"/>
    <property type="match status" value="1"/>
</dbReference>
<dbReference type="Gene3D" id="1.10.166.10">
    <property type="entry name" value="Tetrahydrodipicolinate-N-succinyltransferase, N-terminal domain"/>
    <property type="match status" value="1"/>
</dbReference>
<keyword evidence="3" id="KW-0012">Acyltransferase</keyword>
<protein>
    <submittedName>
        <fullName evidence="3">2,3,4,5-tetrahydropyridine-2,6-dicarboxylate N-succinyltransferase</fullName>
        <ecNumber evidence="3">2.3.1.117</ecNumber>
    </submittedName>
</protein>
<gene>
    <name evidence="3" type="ORF">F0L46_23730</name>
</gene>
<keyword evidence="3" id="KW-0808">Transferase</keyword>
<organism evidence="3 4">
    <name type="scientific">Salinarimonas soli</name>
    <dbReference type="NCBI Taxonomy" id="1638099"/>
    <lineage>
        <taxon>Bacteria</taxon>
        <taxon>Pseudomonadati</taxon>
        <taxon>Pseudomonadota</taxon>
        <taxon>Alphaproteobacteria</taxon>
        <taxon>Hyphomicrobiales</taxon>
        <taxon>Salinarimonadaceae</taxon>
        <taxon>Salinarimonas</taxon>
    </lineage>
</organism>
<dbReference type="Pfam" id="PF00132">
    <property type="entry name" value="Hexapep"/>
    <property type="match status" value="1"/>
</dbReference>
<dbReference type="AlphaFoldDB" id="A0A5B2V514"/>
<dbReference type="InterPro" id="IPR001451">
    <property type="entry name" value="Hexapep"/>
</dbReference>
<evidence type="ECO:0000259" key="2">
    <source>
        <dbReference type="Pfam" id="PF14805"/>
    </source>
</evidence>
<comment type="caution">
    <text evidence="3">The sequence shown here is derived from an EMBL/GenBank/DDBJ whole genome shotgun (WGS) entry which is preliminary data.</text>
</comment>
<dbReference type="EC" id="2.3.1.117" evidence="3"/>
<dbReference type="InterPro" id="IPR011004">
    <property type="entry name" value="Trimer_LpxA-like_sf"/>
</dbReference>
<dbReference type="EMBL" id="VUOA01000047">
    <property type="protein sequence ID" value="KAA2234613.1"/>
    <property type="molecule type" value="Genomic_DNA"/>
</dbReference>
<dbReference type="CDD" id="cd03350">
    <property type="entry name" value="LbH_THP_succinylT"/>
    <property type="match status" value="1"/>
</dbReference>
<evidence type="ECO:0000256" key="1">
    <source>
        <dbReference type="ARBA" id="ARBA00007274"/>
    </source>
</evidence>
<dbReference type="RefSeq" id="WP_149822093.1">
    <property type="nucleotide sequence ID" value="NZ_VUOA01000047.1"/>
</dbReference>
<evidence type="ECO:0000313" key="4">
    <source>
        <dbReference type="Proteomes" id="UP000323142"/>
    </source>
</evidence>
<keyword evidence="4" id="KW-1185">Reference proteome</keyword>
<accession>A0A5B2V514</accession>
<feature type="domain" description="Tetrahydrodipicolinate-N-succinyltransferase chain A" evidence="2">
    <location>
        <begin position="13"/>
        <end position="72"/>
    </location>
</feature>
<dbReference type="GO" id="GO:0008666">
    <property type="term" value="F:2,3,4,5-tetrahydropyridine-2,6-dicarboxylate N-succinyltransferase activity"/>
    <property type="evidence" value="ECO:0007669"/>
    <property type="project" value="UniProtKB-EC"/>
</dbReference>
<dbReference type="OrthoDB" id="9775362at2"/>
<dbReference type="NCBIfam" id="NF008808">
    <property type="entry name" value="PRK11830.1"/>
    <property type="match status" value="1"/>
</dbReference>